<feature type="region of interest" description="Disordered" evidence="3">
    <location>
        <begin position="384"/>
        <end position="534"/>
    </location>
</feature>
<name>A0A2R6W9K8_MARPO</name>
<organism evidence="5 6">
    <name type="scientific">Marchantia polymorpha</name>
    <name type="common">Common liverwort</name>
    <name type="synonym">Marchantia aquatica</name>
    <dbReference type="NCBI Taxonomy" id="3197"/>
    <lineage>
        <taxon>Eukaryota</taxon>
        <taxon>Viridiplantae</taxon>
        <taxon>Streptophyta</taxon>
        <taxon>Embryophyta</taxon>
        <taxon>Marchantiophyta</taxon>
        <taxon>Marchantiopsida</taxon>
        <taxon>Marchantiidae</taxon>
        <taxon>Marchantiales</taxon>
        <taxon>Marchantiaceae</taxon>
        <taxon>Marchantia</taxon>
    </lineage>
</organism>
<accession>A0A2R6W9K8</accession>
<dbReference type="Proteomes" id="UP000244005">
    <property type="component" value="Unassembled WGS sequence"/>
</dbReference>
<sequence length="569" mass="62271">MMERQGLPMLNHVLQHTLRGLCCDTQWVYAVFWRILPRNYPPPKWENEGGVMDRSKGNKRNWILVWEDGFCDFSACTAGREAKPGARYGAHSYHTDDSAEPTMHPELFFKMSHEVYNYGEGLMGKVAADNSHKWVYREPLEHEISFLSPWHGSLDPHPRTWEAQFKAGIQTVAVISVREGLVQLGSLKKVVEDLNFVILMQRKFNYLQSIPGVFVPHPSPHPSIKRNNSLDGSPPSEAGCWAGNTNNAKDPASMIGLFTRSNSDPFRLTAHSKQLGSGVLGIKRPNEDVPLTLGTGRDFPFLSPAINFSGSPRFNCGQLNRAPECPSPPKALNTGLSGNHSLLPSMSSLHNLLSKLPSVTASENGSPLSSSPSVLSNLSLSNQLQHSQSFSRQPLSPSSSSDSPGLVGSLHSHGGMMGDQDPSPRSSPPHQSCANGSNGMADSAAGGGGGAGGGAGSRHDNGRSVSETSSSQRQPHQQQSSWHNSEYAEQQHHQHQHHHHAQQQQQQQQQASGMSDQHHHPHHRPGGNKERLSSFLDTFDPDALSDLGLHDELLENSETYNSFLSEIIS</sequence>
<gene>
    <name evidence="5" type="ORF">MARPO_0123s0025</name>
</gene>
<keyword evidence="6" id="KW-1185">Reference proteome</keyword>
<evidence type="ECO:0000313" key="6">
    <source>
        <dbReference type="Proteomes" id="UP000244005"/>
    </source>
</evidence>
<feature type="compositionally biased region" description="Low complexity" evidence="3">
    <location>
        <begin position="384"/>
        <end position="410"/>
    </location>
</feature>
<evidence type="ECO:0000313" key="5">
    <source>
        <dbReference type="EMBL" id="PTQ30536.1"/>
    </source>
</evidence>
<dbReference type="InterPro" id="IPR025610">
    <property type="entry name" value="MYC/MYB_N"/>
</dbReference>
<feature type="domain" description="Transcription factor MYC/MYB N-terminal" evidence="4">
    <location>
        <begin position="14"/>
        <end position="204"/>
    </location>
</feature>
<keyword evidence="1" id="KW-0805">Transcription regulation</keyword>
<dbReference type="PANTHER" id="PTHR46633">
    <property type="entry name" value="TRANSCRIPTION FACTOR MYC/MYB-RELATED"/>
    <property type="match status" value="1"/>
</dbReference>
<evidence type="ECO:0000256" key="3">
    <source>
        <dbReference type="SAM" id="MobiDB-lite"/>
    </source>
</evidence>
<feature type="compositionally biased region" description="Gly residues" evidence="3">
    <location>
        <begin position="445"/>
        <end position="456"/>
    </location>
</feature>
<dbReference type="EMBL" id="KZ772795">
    <property type="protein sequence ID" value="PTQ30536.1"/>
    <property type="molecule type" value="Genomic_DNA"/>
</dbReference>
<protein>
    <recommendedName>
        <fullName evidence="4">Transcription factor MYC/MYB N-terminal domain-containing protein</fullName>
    </recommendedName>
</protein>
<dbReference type="Pfam" id="PF14215">
    <property type="entry name" value="bHLH-MYC_N"/>
    <property type="match status" value="1"/>
</dbReference>
<dbReference type="AlphaFoldDB" id="A0A2R6W9K8"/>
<proteinExistence type="predicted"/>
<feature type="compositionally biased region" description="Low complexity" evidence="3">
    <location>
        <begin position="502"/>
        <end position="511"/>
    </location>
</feature>
<keyword evidence="2" id="KW-0804">Transcription</keyword>
<feature type="compositionally biased region" description="Low complexity" evidence="3">
    <location>
        <begin position="434"/>
        <end position="444"/>
    </location>
</feature>
<dbReference type="OMA" id="MQRKFNY"/>
<evidence type="ECO:0000259" key="4">
    <source>
        <dbReference type="Pfam" id="PF14215"/>
    </source>
</evidence>
<feature type="compositionally biased region" description="Low complexity" evidence="3">
    <location>
        <begin position="469"/>
        <end position="481"/>
    </location>
</feature>
<evidence type="ECO:0000256" key="1">
    <source>
        <dbReference type="ARBA" id="ARBA00023015"/>
    </source>
</evidence>
<dbReference type="OrthoDB" id="1876470at2759"/>
<dbReference type="Gramene" id="Mp7g16430.1">
    <property type="protein sequence ID" value="Mp7g16430.1.cds"/>
    <property type="gene ID" value="Mp7g16430"/>
</dbReference>
<evidence type="ECO:0000256" key="2">
    <source>
        <dbReference type="ARBA" id="ARBA00023163"/>
    </source>
</evidence>
<reference evidence="6" key="1">
    <citation type="journal article" date="2017" name="Cell">
        <title>Insights into land plant evolution garnered from the Marchantia polymorpha genome.</title>
        <authorList>
            <person name="Bowman J.L."/>
            <person name="Kohchi T."/>
            <person name="Yamato K.T."/>
            <person name="Jenkins J."/>
            <person name="Shu S."/>
            <person name="Ishizaki K."/>
            <person name="Yamaoka S."/>
            <person name="Nishihama R."/>
            <person name="Nakamura Y."/>
            <person name="Berger F."/>
            <person name="Adam C."/>
            <person name="Aki S.S."/>
            <person name="Althoff F."/>
            <person name="Araki T."/>
            <person name="Arteaga-Vazquez M.A."/>
            <person name="Balasubrmanian S."/>
            <person name="Barry K."/>
            <person name="Bauer D."/>
            <person name="Boehm C.R."/>
            <person name="Briginshaw L."/>
            <person name="Caballero-Perez J."/>
            <person name="Catarino B."/>
            <person name="Chen F."/>
            <person name="Chiyoda S."/>
            <person name="Chovatia M."/>
            <person name="Davies K.M."/>
            <person name="Delmans M."/>
            <person name="Demura T."/>
            <person name="Dierschke T."/>
            <person name="Dolan L."/>
            <person name="Dorantes-Acosta A.E."/>
            <person name="Eklund D.M."/>
            <person name="Florent S.N."/>
            <person name="Flores-Sandoval E."/>
            <person name="Fujiyama A."/>
            <person name="Fukuzawa H."/>
            <person name="Galik B."/>
            <person name="Grimanelli D."/>
            <person name="Grimwood J."/>
            <person name="Grossniklaus U."/>
            <person name="Hamada T."/>
            <person name="Haseloff J."/>
            <person name="Hetherington A.J."/>
            <person name="Higo A."/>
            <person name="Hirakawa Y."/>
            <person name="Hundley H.N."/>
            <person name="Ikeda Y."/>
            <person name="Inoue K."/>
            <person name="Inoue S.I."/>
            <person name="Ishida S."/>
            <person name="Jia Q."/>
            <person name="Kakita M."/>
            <person name="Kanazawa T."/>
            <person name="Kawai Y."/>
            <person name="Kawashima T."/>
            <person name="Kennedy M."/>
            <person name="Kinose K."/>
            <person name="Kinoshita T."/>
            <person name="Kohara Y."/>
            <person name="Koide E."/>
            <person name="Komatsu K."/>
            <person name="Kopischke S."/>
            <person name="Kubo M."/>
            <person name="Kyozuka J."/>
            <person name="Lagercrantz U."/>
            <person name="Lin S.S."/>
            <person name="Lindquist E."/>
            <person name="Lipzen A.M."/>
            <person name="Lu C.W."/>
            <person name="De Luna E."/>
            <person name="Martienssen R.A."/>
            <person name="Minamino N."/>
            <person name="Mizutani M."/>
            <person name="Mizutani M."/>
            <person name="Mochizuki N."/>
            <person name="Monte I."/>
            <person name="Mosher R."/>
            <person name="Nagasaki H."/>
            <person name="Nakagami H."/>
            <person name="Naramoto S."/>
            <person name="Nishitani K."/>
            <person name="Ohtani M."/>
            <person name="Okamoto T."/>
            <person name="Okumura M."/>
            <person name="Phillips J."/>
            <person name="Pollak B."/>
            <person name="Reinders A."/>
            <person name="Rovekamp M."/>
            <person name="Sano R."/>
            <person name="Sawa S."/>
            <person name="Schmid M.W."/>
            <person name="Shirakawa M."/>
            <person name="Solano R."/>
            <person name="Spunde A."/>
            <person name="Suetsugu N."/>
            <person name="Sugano S."/>
            <person name="Sugiyama A."/>
            <person name="Sun R."/>
            <person name="Suzuki Y."/>
            <person name="Takenaka M."/>
            <person name="Takezawa D."/>
            <person name="Tomogane H."/>
            <person name="Tsuzuki M."/>
            <person name="Ueda T."/>
            <person name="Umeda M."/>
            <person name="Ward J.M."/>
            <person name="Watanabe Y."/>
            <person name="Yazaki K."/>
            <person name="Yokoyama R."/>
            <person name="Yoshitake Y."/>
            <person name="Yotsui I."/>
            <person name="Zachgo S."/>
            <person name="Schmutz J."/>
        </authorList>
    </citation>
    <scope>NUCLEOTIDE SEQUENCE [LARGE SCALE GENOMIC DNA]</scope>
    <source>
        <strain evidence="6">Tak-1</strain>
    </source>
</reference>
<dbReference type="PANTHER" id="PTHR46633:SF3">
    <property type="entry name" value="SERINE_THREONINE-PROTEIN KINASE WNK (WITH NO LYSINE)-LIKE PROTEIN"/>
    <property type="match status" value="1"/>
</dbReference>